<gene>
    <name evidence="10" type="ORF">ACFSL4_25785</name>
</gene>
<dbReference type="RefSeq" id="WP_381087540.1">
    <property type="nucleotide sequence ID" value="NZ_JBHUDX010000079.1"/>
</dbReference>
<feature type="transmembrane region" description="Helical" evidence="7">
    <location>
        <begin position="71"/>
        <end position="90"/>
    </location>
</feature>
<reference evidence="11" key="1">
    <citation type="journal article" date="2019" name="Int. J. Syst. Evol. Microbiol.">
        <title>The Global Catalogue of Microorganisms (GCM) 10K type strain sequencing project: providing services to taxonomists for standard genome sequencing and annotation.</title>
        <authorList>
            <consortium name="The Broad Institute Genomics Platform"/>
            <consortium name="The Broad Institute Genome Sequencing Center for Infectious Disease"/>
            <person name="Wu L."/>
            <person name="Ma J."/>
        </authorList>
    </citation>
    <scope>NUCLEOTIDE SEQUENCE [LARGE SCALE GENOMIC DNA]</scope>
    <source>
        <strain evidence="11">CGMCC 1.12470</strain>
    </source>
</reference>
<feature type="domain" description="Lipase maturation factor 1/2 C-terminal" evidence="9">
    <location>
        <begin position="321"/>
        <end position="462"/>
    </location>
</feature>
<keyword evidence="11" id="KW-1185">Reference proteome</keyword>
<feature type="transmembrane region" description="Helical" evidence="7">
    <location>
        <begin position="128"/>
        <end position="154"/>
    </location>
</feature>
<evidence type="ECO:0000259" key="8">
    <source>
        <dbReference type="Pfam" id="PF06762"/>
    </source>
</evidence>
<evidence type="ECO:0000259" key="9">
    <source>
        <dbReference type="Pfam" id="PF25179"/>
    </source>
</evidence>
<feature type="transmembrane region" description="Helical" evidence="7">
    <location>
        <begin position="255"/>
        <end position="275"/>
    </location>
</feature>
<evidence type="ECO:0000256" key="7">
    <source>
        <dbReference type="SAM" id="Phobius"/>
    </source>
</evidence>
<keyword evidence="4" id="KW-0256">Endoplasmic reticulum</keyword>
<dbReference type="InterPro" id="IPR009613">
    <property type="entry name" value="LMF"/>
</dbReference>
<evidence type="ECO:0000256" key="6">
    <source>
        <dbReference type="ARBA" id="ARBA00023136"/>
    </source>
</evidence>
<accession>A0ABW4IY20</accession>
<evidence type="ECO:0000313" key="11">
    <source>
        <dbReference type="Proteomes" id="UP001597261"/>
    </source>
</evidence>
<protein>
    <submittedName>
        <fullName evidence="10">Lipase maturation factor family protein</fullName>
    </submittedName>
</protein>
<dbReference type="InterPro" id="IPR057433">
    <property type="entry name" value="LMF1/2_C"/>
</dbReference>
<evidence type="ECO:0000256" key="4">
    <source>
        <dbReference type="ARBA" id="ARBA00022824"/>
    </source>
</evidence>
<feature type="transmembrane region" description="Helical" evidence="7">
    <location>
        <begin position="281"/>
        <end position="299"/>
    </location>
</feature>
<dbReference type="Proteomes" id="UP001597261">
    <property type="component" value="Unassembled WGS sequence"/>
</dbReference>
<dbReference type="EMBL" id="JBHUDX010000079">
    <property type="protein sequence ID" value="MFD1661524.1"/>
    <property type="molecule type" value="Genomic_DNA"/>
</dbReference>
<evidence type="ECO:0000256" key="2">
    <source>
        <dbReference type="ARBA" id="ARBA00005512"/>
    </source>
</evidence>
<name>A0ABW4IY20_9ACTN</name>
<dbReference type="InterPro" id="IPR057434">
    <property type="entry name" value="LMF1/2_N"/>
</dbReference>
<evidence type="ECO:0000256" key="1">
    <source>
        <dbReference type="ARBA" id="ARBA00004477"/>
    </source>
</evidence>
<comment type="subcellular location">
    <subcellularLocation>
        <location evidence="1">Endoplasmic reticulum membrane</location>
        <topology evidence="1">Multi-pass membrane protein</topology>
    </subcellularLocation>
</comment>
<proteinExistence type="inferred from homology"/>
<evidence type="ECO:0000256" key="3">
    <source>
        <dbReference type="ARBA" id="ARBA00022692"/>
    </source>
</evidence>
<feature type="transmembrane region" description="Helical" evidence="7">
    <location>
        <begin position="20"/>
        <end position="39"/>
    </location>
</feature>
<comment type="similarity">
    <text evidence="2">Belongs to the lipase maturation factor family.</text>
</comment>
<keyword evidence="5 7" id="KW-1133">Transmembrane helix</keyword>
<comment type="caution">
    <text evidence="10">The sequence shown here is derived from an EMBL/GenBank/DDBJ whole genome shotgun (WGS) entry which is preliminary data.</text>
</comment>
<feature type="domain" description="Lipase maturation factor 1/2 N-terminal" evidence="8">
    <location>
        <begin position="121"/>
        <end position="267"/>
    </location>
</feature>
<dbReference type="Pfam" id="PF06762">
    <property type="entry name" value="LMF1"/>
    <property type="match status" value="1"/>
</dbReference>
<dbReference type="PANTHER" id="PTHR14463:SF10">
    <property type="entry name" value="LIPASE MATURATION FACTOR 1"/>
    <property type="match status" value="1"/>
</dbReference>
<keyword evidence="3 7" id="KW-0812">Transmembrane</keyword>
<evidence type="ECO:0000256" key="5">
    <source>
        <dbReference type="ARBA" id="ARBA00022989"/>
    </source>
</evidence>
<evidence type="ECO:0000313" key="10">
    <source>
        <dbReference type="EMBL" id="MFD1661524.1"/>
    </source>
</evidence>
<dbReference type="PANTHER" id="PTHR14463">
    <property type="entry name" value="LIPASE MATURATION FACTOR"/>
    <property type="match status" value="1"/>
</dbReference>
<organism evidence="10 11">
    <name type="scientific">Streptomyces caeni</name>
    <dbReference type="NCBI Taxonomy" id="2307231"/>
    <lineage>
        <taxon>Bacteria</taxon>
        <taxon>Bacillati</taxon>
        <taxon>Actinomycetota</taxon>
        <taxon>Actinomycetes</taxon>
        <taxon>Kitasatosporales</taxon>
        <taxon>Streptomycetaceae</taxon>
        <taxon>Streptomyces</taxon>
    </lineage>
</organism>
<keyword evidence="6 7" id="KW-0472">Membrane</keyword>
<sequence length="474" mass="54041">MDWFVAPEYWLSRLVFQRALAAVYLVAFLAAALQFRALIGERGMLPVPRFVARVRFAQAPSVFHLRYSDRFFAAWSWAGCAVSAALIAGLDSRVPLWAGMLLWLLPWAMYLSIVNVGQTWYSFGWESLLLEAGFLAVFLGNDAVAPPVVVLFLLRWLLFRVEFGAGLIKIRGDACWRKLTCLDHHHETQPMPGPLSWFFHRLPKPLHRVEVAANHVTQLIVPVLLFTPQPIATAAASVMIVTQLWLVLSGNFSWLNWITIVLALSAVGFPAAPPATAAAPAWYEAVVLAVGAGLLALSYRPVRNLLSRRQVMNRSFDPLRLVNTYGAFGSVSRTRYEVVIEGTADEVPREDSDWREYEFKGKPGDPRRWPRQFAPYHLRLDWLMWFAALSPAYAAAWFGGLVERLLENDRDTLRLLRRSPFPADAPPRYVRARLFRYRFTTWRELKESGACWERTYVREYMPPTRLAAPAAHRR</sequence>
<feature type="transmembrane region" description="Helical" evidence="7">
    <location>
        <begin position="96"/>
        <end position="116"/>
    </location>
</feature>
<dbReference type="Pfam" id="PF25179">
    <property type="entry name" value="LMF1_C"/>
    <property type="match status" value="1"/>
</dbReference>